<dbReference type="Proteomes" id="UP000226106">
    <property type="component" value="Unassembled WGS sequence"/>
</dbReference>
<reference evidence="1 2" key="1">
    <citation type="submission" date="2017-09" db="EMBL/GenBank/DDBJ databases">
        <title>Large-scale bioinformatics analysis of Bacillus genomes uncovers conserved roles of natural products in bacterial physiology.</title>
        <authorList>
            <consortium name="Agbiome Team Llc"/>
            <person name="Bleich R.M."/>
            <person name="Grubbs K.J."/>
            <person name="Santa Maria K.C."/>
            <person name="Allen S.E."/>
            <person name="Farag S."/>
            <person name="Shank E.A."/>
            <person name="Bowers A."/>
        </authorList>
    </citation>
    <scope>NUCLEOTIDE SEQUENCE [LARGE SCALE GENOMIC DNA]</scope>
    <source>
        <strain evidence="1 2">AFS065400</strain>
    </source>
</reference>
<protein>
    <submittedName>
        <fullName evidence="1">Uncharacterized protein</fullName>
    </submittedName>
</protein>
<accession>A0A9X7ASM1</accession>
<evidence type="ECO:0000313" key="1">
    <source>
        <dbReference type="EMBL" id="PFT50924.1"/>
    </source>
</evidence>
<organism evidence="1 2">
    <name type="scientific">Bacillus thuringiensis</name>
    <dbReference type="NCBI Taxonomy" id="1428"/>
    <lineage>
        <taxon>Bacteria</taxon>
        <taxon>Bacillati</taxon>
        <taxon>Bacillota</taxon>
        <taxon>Bacilli</taxon>
        <taxon>Bacillales</taxon>
        <taxon>Bacillaceae</taxon>
        <taxon>Bacillus</taxon>
        <taxon>Bacillus cereus group</taxon>
    </lineage>
</organism>
<comment type="caution">
    <text evidence="1">The sequence shown here is derived from an EMBL/GenBank/DDBJ whole genome shotgun (WGS) entry which is preliminary data.</text>
</comment>
<evidence type="ECO:0000313" key="2">
    <source>
        <dbReference type="Proteomes" id="UP000226106"/>
    </source>
</evidence>
<name>A0A9X7ASM1_BACTU</name>
<sequence length="71" mass="8231">MNELFSKIDKVQEGQDLTCSCTECYWNLYFPNRSDSKVCVSESLADFKMTPSSTECRGYWSYEEACGHPKR</sequence>
<gene>
    <name evidence="1" type="ORF">COK72_02100</name>
</gene>
<dbReference type="AlphaFoldDB" id="A0A9X7ASM1"/>
<dbReference type="EMBL" id="NVCO01000007">
    <property type="protein sequence ID" value="PFT50924.1"/>
    <property type="molecule type" value="Genomic_DNA"/>
</dbReference>
<proteinExistence type="predicted"/>